<feature type="chain" id="PRO_5044291960" evidence="3">
    <location>
        <begin position="17"/>
        <end position="216"/>
    </location>
</feature>
<dbReference type="HOGENOM" id="CLU_1285387_0_0_1"/>
<dbReference type="PaxDb" id="2903-EOD40435"/>
<dbReference type="PANTHER" id="PTHR12226:SF2">
    <property type="entry name" value="MANNOSE-P-DOLICHOL UTILIZATION DEFECT 1 PROTEIN"/>
    <property type="match status" value="1"/>
</dbReference>
<dbReference type="KEGG" id="ehx:EMIHUDRAFT_251164"/>
<sequence length="216" mass="22503">MLKLLLLLPCVCDAHARLGAASAALASPSAALASPSAALELTRLPRTLAAETLQLAAASPDAGLIARWLGFLVGAGSLLLYTPIAARVYRQRSADGLTLSTWLLSYTCSDAYSFRNGYPLSTYIETLIITVEACGVLLLVAHFQRRLDAAFAGALPALPLRSPDIDPSPKRKPLAIALGQSAATALNTCALLPQIAQNAARRSPGGFSPVTATRPA</sequence>
<evidence type="ECO:0000313" key="5">
    <source>
        <dbReference type="Proteomes" id="UP000013827"/>
    </source>
</evidence>
<dbReference type="AlphaFoldDB" id="A0A0D3KXF0"/>
<reference evidence="5" key="1">
    <citation type="journal article" date="2013" name="Nature">
        <title>Pan genome of the phytoplankton Emiliania underpins its global distribution.</title>
        <authorList>
            <person name="Read B.A."/>
            <person name="Kegel J."/>
            <person name="Klute M.J."/>
            <person name="Kuo A."/>
            <person name="Lefebvre S.C."/>
            <person name="Maumus F."/>
            <person name="Mayer C."/>
            <person name="Miller J."/>
            <person name="Monier A."/>
            <person name="Salamov A."/>
            <person name="Young J."/>
            <person name="Aguilar M."/>
            <person name="Claverie J.M."/>
            <person name="Frickenhaus S."/>
            <person name="Gonzalez K."/>
            <person name="Herman E.K."/>
            <person name="Lin Y.C."/>
            <person name="Napier J."/>
            <person name="Ogata H."/>
            <person name="Sarno A.F."/>
            <person name="Shmutz J."/>
            <person name="Schroeder D."/>
            <person name="de Vargas C."/>
            <person name="Verret F."/>
            <person name="von Dassow P."/>
            <person name="Valentin K."/>
            <person name="Van de Peer Y."/>
            <person name="Wheeler G."/>
            <person name="Dacks J.B."/>
            <person name="Delwiche C.F."/>
            <person name="Dyhrman S.T."/>
            <person name="Glockner G."/>
            <person name="John U."/>
            <person name="Richards T."/>
            <person name="Worden A.Z."/>
            <person name="Zhang X."/>
            <person name="Grigoriev I.V."/>
            <person name="Allen A.E."/>
            <person name="Bidle K."/>
            <person name="Borodovsky M."/>
            <person name="Bowler C."/>
            <person name="Brownlee C."/>
            <person name="Cock J.M."/>
            <person name="Elias M."/>
            <person name="Gladyshev V.N."/>
            <person name="Groth M."/>
            <person name="Guda C."/>
            <person name="Hadaegh A."/>
            <person name="Iglesias-Rodriguez M.D."/>
            <person name="Jenkins J."/>
            <person name="Jones B.M."/>
            <person name="Lawson T."/>
            <person name="Leese F."/>
            <person name="Lindquist E."/>
            <person name="Lobanov A."/>
            <person name="Lomsadze A."/>
            <person name="Malik S.B."/>
            <person name="Marsh M.E."/>
            <person name="Mackinder L."/>
            <person name="Mock T."/>
            <person name="Mueller-Roeber B."/>
            <person name="Pagarete A."/>
            <person name="Parker M."/>
            <person name="Probert I."/>
            <person name="Quesneville H."/>
            <person name="Raines C."/>
            <person name="Rensing S.A."/>
            <person name="Riano-Pachon D.M."/>
            <person name="Richier S."/>
            <person name="Rokitta S."/>
            <person name="Shiraiwa Y."/>
            <person name="Soanes D.M."/>
            <person name="van der Giezen M."/>
            <person name="Wahlund T.M."/>
            <person name="Williams B."/>
            <person name="Wilson W."/>
            <person name="Wolfe G."/>
            <person name="Wurch L.L."/>
        </authorList>
    </citation>
    <scope>NUCLEOTIDE SEQUENCE</scope>
</reference>
<keyword evidence="5" id="KW-1185">Reference proteome</keyword>
<organism evidence="4 5">
    <name type="scientific">Emiliania huxleyi (strain CCMP1516)</name>
    <dbReference type="NCBI Taxonomy" id="280463"/>
    <lineage>
        <taxon>Eukaryota</taxon>
        <taxon>Haptista</taxon>
        <taxon>Haptophyta</taxon>
        <taxon>Prymnesiophyceae</taxon>
        <taxon>Isochrysidales</taxon>
        <taxon>Noelaerhabdaceae</taxon>
        <taxon>Emiliania</taxon>
    </lineage>
</organism>
<name>A0A0D3KXF0_EMIH1</name>
<dbReference type="eggNOG" id="KOG3211">
    <property type="taxonomic scope" value="Eukaryota"/>
</dbReference>
<dbReference type="GeneID" id="17285713"/>
<accession>A0A0D3KXF0</accession>
<evidence type="ECO:0000256" key="3">
    <source>
        <dbReference type="SAM" id="SignalP"/>
    </source>
</evidence>
<evidence type="ECO:0000313" key="4">
    <source>
        <dbReference type="EnsemblProtists" id="EOD40435"/>
    </source>
</evidence>
<dbReference type="Proteomes" id="UP000013827">
    <property type="component" value="Unassembled WGS sequence"/>
</dbReference>
<keyword evidence="3" id="KW-0732">Signal</keyword>
<dbReference type="PANTHER" id="PTHR12226">
    <property type="entry name" value="MANNOSE-P-DOLICHOL UTILIZATION DEFECT 1 LEC35 -RELATED"/>
    <property type="match status" value="1"/>
</dbReference>
<evidence type="ECO:0000256" key="1">
    <source>
        <dbReference type="ARBA" id="ARBA00022448"/>
    </source>
</evidence>
<dbReference type="RefSeq" id="XP_005792864.1">
    <property type="nucleotide sequence ID" value="XM_005792807.1"/>
</dbReference>
<proteinExistence type="predicted"/>
<dbReference type="InterPro" id="IPR016817">
    <property type="entry name" value="MannP-dilichol_defect-1"/>
</dbReference>
<reference evidence="4" key="2">
    <citation type="submission" date="2024-10" db="UniProtKB">
        <authorList>
            <consortium name="EnsemblProtists"/>
        </authorList>
    </citation>
    <scope>IDENTIFICATION</scope>
</reference>
<dbReference type="EnsemblProtists" id="EOD40435">
    <property type="protein sequence ID" value="EOD40435"/>
    <property type="gene ID" value="EMIHUDRAFT_251164"/>
</dbReference>
<keyword evidence="1" id="KW-0813">Transport</keyword>
<feature type="signal peptide" evidence="3">
    <location>
        <begin position="1"/>
        <end position="16"/>
    </location>
</feature>
<evidence type="ECO:0000256" key="2">
    <source>
        <dbReference type="ARBA" id="ARBA00022737"/>
    </source>
</evidence>
<protein>
    <submittedName>
        <fullName evidence="4">Uncharacterized protein</fullName>
    </submittedName>
</protein>
<keyword evidence="2" id="KW-0677">Repeat</keyword>